<protein>
    <submittedName>
        <fullName evidence="1">Uncharacterized protein</fullName>
    </submittedName>
</protein>
<name>A0ABR9G0M4_9GAMM</name>
<organism evidence="1 2">
    <name type="scientific">Halomonas colorata</name>
    <dbReference type="NCBI Taxonomy" id="2742615"/>
    <lineage>
        <taxon>Bacteria</taxon>
        <taxon>Pseudomonadati</taxon>
        <taxon>Pseudomonadota</taxon>
        <taxon>Gammaproteobacteria</taxon>
        <taxon>Oceanospirillales</taxon>
        <taxon>Halomonadaceae</taxon>
        <taxon>Halomonas</taxon>
    </lineage>
</organism>
<sequence>MSSIVIALQRYQACPAIHWLSSFAGKQLETFSQAQHRYKTTYEVLLLSIFEKYF</sequence>
<gene>
    <name evidence="1" type="ORF">EI547_13525</name>
</gene>
<keyword evidence="2" id="KW-1185">Reference proteome</keyword>
<reference evidence="1 2" key="1">
    <citation type="submission" date="2020-07" db="EMBL/GenBank/DDBJ databases">
        <title>Halophilic bacteria isolated from french cheeses.</title>
        <authorList>
            <person name="Kothe C.I."/>
            <person name="Farah-Kraiem B."/>
            <person name="Renault P."/>
            <person name="Dridi B."/>
        </authorList>
    </citation>
    <scope>NUCLEOTIDE SEQUENCE [LARGE SCALE GENOMIC DNA]</scope>
    <source>
        <strain evidence="1 2">FME20</strain>
    </source>
</reference>
<accession>A0ABR9G0M4</accession>
<dbReference type="RefSeq" id="WP_192538960.1">
    <property type="nucleotide sequence ID" value="NZ_RRZB01000035.1"/>
</dbReference>
<dbReference type="EMBL" id="RRZB01000035">
    <property type="protein sequence ID" value="MBE0464469.1"/>
    <property type="molecule type" value="Genomic_DNA"/>
</dbReference>
<evidence type="ECO:0000313" key="2">
    <source>
        <dbReference type="Proteomes" id="UP001645038"/>
    </source>
</evidence>
<evidence type="ECO:0000313" key="1">
    <source>
        <dbReference type="EMBL" id="MBE0464469.1"/>
    </source>
</evidence>
<dbReference type="Proteomes" id="UP001645038">
    <property type="component" value="Unassembled WGS sequence"/>
</dbReference>
<proteinExistence type="predicted"/>
<comment type="caution">
    <text evidence="1">The sequence shown here is derived from an EMBL/GenBank/DDBJ whole genome shotgun (WGS) entry which is preliminary data.</text>
</comment>